<dbReference type="Proteomes" id="UP001596161">
    <property type="component" value="Unassembled WGS sequence"/>
</dbReference>
<evidence type="ECO:0000256" key="2">
    <source>
        <dbReference type="SAM" id="SignalP"/>
    </source>
</evidence>
<feature type="compositionally biased region" description="Polar residues" evidence="1">
    <location>
        <begin position="27"/>
        <end position="43"/>
    </location>
</feature>
<dbReference type="RefSeq" id="WP_378017374.1">
    <property type="nucleotide sequence ID" value="NZ_JBHSKT010000005.1"/>
</dbReference>
<dbReference type="EMBL" id="JBHSKT010000005">
    <property type="protein sequence ID" value="MFC5271007.1"/>
    <property type="molecule type" value="Genomic_DNA"/>
</dbReference>
<sequence length="88" mass="10234">MKKLLFLFAALLQTALVMAQQPPQQQMLEQKSKPNSAQPCLKNTAQSTQKANRLWFIISDQEEVWLPDRQPISRGAKTPMPRIFYQYK</sequence>
<keyword evidence="2" id="KW-0732">Signal</keyword>
<feature type="region of interest" description="Disordered" evidence="1">
    <location>
        <begin position="22"/>
        <end position="43"/>
    </location>
</feature>
<proteinExistence type="predicted"/>
<keyword evidence="4" id="KW-1185">Reference proteome</keyword>
<protein>
    <submittedName>
        <fullName evidence="3">Uncharacterized protein</fullName>
    </submittedName>
</protein>
<accession>A0ABW0E9E3</accession>
<evidence type="ECO:0000256" key="1">
    <source>
        <dbReference type="SAM" id="MobiDB-lite"/>
    </source>
</evidence>
<reference evidence="4" key="1">
    <citation type="journal article" date="2019" name="Int. J. Syst. Evol. Microbiol.">
        <title>The Global Catalogue of Microorganisms (GCM) 10K type strain sequencing project: providing services to taxonomists for standard genome sequencing and annotation.</title>
        <authorList>
            <consortium name="The Broad Institute Genomics Platform"/>
            <consortium name="The Broad Institute Genome Sequencing Center for Infectious Disease"/>
            <person name="Wu L."/>
            <person name="Ma J."/>
        </authorList>
    </citation>
    <scope>NUCLEOTIDE SEQUENCE [LARGE SCALE GENOMIC DNA]</scope>
    <source>
        <strain evidence="4">KACC 12602</strain>
    </source>
</reference>
<gene>
    <name evidence="3" type="ORF">ACFPIB_10330</name>
</gene>
<comment type="caution">
    <text evidence="3">The sequence shown here is derived from an EMBL/GenBank/DDBJ whole genome shotgun (WGS) entry which is preliminary data.</text>
</comment>
<evidence type="ECO:0000313" key="3">
    <source>
        <dbReference type="EMBL" id="MFC5271007.1"/>
    </source>
</evidence>
<feature type="chain" id="PRO_5045967339" evidence="2">
    <location>
        <begin position="20"/>
        <end position="88"/>
    </location>
</feature>
<organism evidence="3 4">
    <name type="scientific">Adhaeribacter terreus</name>
    <dbReference type="NCBI Taxonomy" id="529703"/>
    <lineage>
        <taxon>Bacteria</taxon>
        <taxon>Pseudomonadati</taxon>
        <taxon>Bacteroidota</taxon>
        <taxon>Cytophagia</taxon>
        <taxon>Cytophagales</taxon>
        <taxon>Hymenobacteraceae</taxon>
        <taxon>Adhaeribacter</taxon>
    </lineage>
</organism>
<evidence type="ECO:0000313" key="4">
    <source>
        <dbReference type="Proteomes" id="UP001596161"/>
    </source>
</evidence>
<name>A0ABW0E9E3_9BACT</name>
<feature type="signal peptide" evidence="2">
    <location>
        <begin position="1"/>
        <end position="19"/>
    </location>
</feature>